<dbReference type="InterPro" id="IPR009057">
    <property type="entry name" value="Homeodomain-like_sf"/>
</dbReference>
<dbReference type="PANTHER" id="PTHR47506:SF1">
    <property type="entry name" value="HTH-TYPE TRANSCRIPTIONAL REGULATOR YJDC"/>
    <property type="match status" value="1"/>
</dbReference>
<accession>A0A106BVZ5</accession>
<evidence type="ECO:0000313" key="7">
    <source>
        <dbReference type="EMBL" id="KVW99448.1"/>
    </source>
</evidence>
<dbReference type="GO" id="GO:0003677">
    <property type="term" value="F:DNA binding"/>
    <property type="evidence" value="ECO:0007669"/>
    <property type="project" value="UniProtKB-UniRule"/>
</dbReference>
<dbReference type="SUPFAM" id="SSF48498">
    <property type="entry name" value="Tetracyclin repressor-like, C-terminal domain"/>
    <property type="match status" value="1"/>
</dbReference>
<gene>
    <name evidence="7" type="ORF">ABW22_01820</name>
</gene>
<keyword evidence="1" id="KW-0678">Repressor</keyword>
<dbReference type="PROSITE" id="PS01081">
    <property type="entry name" value="HTH_TETR_1"/>
    <property type="match status" value="1"/>
</dbReference>
<feature type="domain" description="HTH tetR-type" evidence="6">
    <location>
        <begin position="5"/>
        <end position="65"/>
    </location>
</feature>
<evidence type="ECO:0000259" key="6">
    <source>
        <dbReference type="PROSITE" id="PS50977"/>
    </source>
</evidence>
<name>A0A106BVZ5_THIDE</name>
<keyword evidence="2" id="KW-0805">Transcription regulation</keyword>
<dbReference type="Gene3D" id="1.10.357.10">
    <property type="entry name" value="Tetracycline Repressor, domain 2"/>
    <property type="match status" value="1"/>
</dbReference>
<dbReference type="PROSITE" id="PS50977">
    <property type="entry name" value="HTH_TETR_2"/>
    <property type="match status" value="1"/>
</dbReference>
<sequence>MKNAPDKRERLTDAAAVLIHRQGFAHTTLADIALASNVALGSVYYYFKTKDEVAKSILNRRQAEISHAIDEIDLLADPRKRLEALVGIWVHDRDIDARYGCPIGSLCYELAKGRGPLSSEASAPFRTMIAWSEQQFRLLGKTKQKASVLALHMVASLQGISLIANALGDPDTILTEAKYLTDWLRNV</sequence>
<evidence type="ECO:0000256" key="1">
    <source>
        <dbReference type="ARBA" id="ARBA00022491"/>
    </source>
</evidence>
<dbReference type="PATRIC" id="fig|36861.3.peg.3093"/>
<dbReference type="Pfam" id="PF00440">
    <property type="entry name" value="TetR_N"/>
    <property type="match status" value="1"/>
</dbReference>
<evidence type="ECO:0000256" key="3">
    <source>
        <dbReference type="ARBA" id="ARBA00023125"/>
    </source>
</evidence>
<dbReference type="PANTHER" id="PTHR47506">
    <property type="entry name" value="TRANSCRIPTIONAL REGULATORY PROTEIN"/>
    <property type="match status" value="1"/>
</dbReference>
<evidence type="ECO:0000256" key="2">
    <source>
        <dbReference type="ARBA" id="ARBA00023015"/>
    </source>
</evidence>
<comment type="caution">
    <text evidence="7">The sequence shown here is derived from an EMBL/GenBank/DDBJ whole genome shotgun (WGS) entry which is preliminary data.</text>
</comment>
<evidence type="ECO:0000313" key="8">
    <source>
        <dbReference type="Proteomes" id="UP000064243"/>
    </source>
</evidence>
<evidence type="ECO:0000256" key="4">
    <source>
        <dbReference type="ARBA" id="ARBA00023163"/>
    </source>
</evidence>
<feature type="DNA-binding region" description="H-T-H motif" evidence="5">
    <location>
        <begin position="28"/>
        <end position="47"/>
    </location>
</feature>
<dbReference type="InterPro" id="IPR036271">
    <property type="entry name" value="Tet_transcr_reg_TetR-rel_C_sf"/>
</dbReference>
<dbReference type="Proteomes" id="UP000064243">
    <property type="component" value="Unassembled WGS sequence"/>
</dbReference>
<dbReference type="InterPro" id="IPR023772">
    <property type="entry name" value="DNA-bd_HTH_TetR-type_CS"/>
</dbReference>
<keyword evidence="4" id="KW-0804">Transcription</keyword>
<dbReference type="PRINTS" id="PR00455">
    <property type="entry name" value="HTHTETR"/>
</dbReference>
<organism evidence="7 8">
    <name type="scientific">Thiobacillus denitrificans</name>
    <dbReference type="NCBI Taxonomy" id="36861"/>
    <lineage>
        <taxon>Bacteria</taxon>
        <taxon>Pseudomonadati</taxon>
        <taxon>Pseudomonadota</taxon>
        <taxon>Betaproteobacteria</taxon>
        <taxon>Nitrosomonadales</taxon>
        <taxon>Thiobacillaceae</taxon>
        <taxon>Thiobacillus</taxon>
    </lineage>
</organism>
<evidence type="ECO:0000256" key="5">
    <source>
        <dbReference type="PROSITE-ProRule" id="PRU00335"/>
    </source>
</evidence>
<dbReference type="OrthoDB" id="9809994at2"/>
<dbReference type="SUPFAM" id="SSF46689">
    <property type="entry name" value="Homeodomain-like"/>
    <property type="match status" value="1"/>
</dbReference>
<reference evidence="7 8" key="1">
    <citation type="journal article" date="2015" name="Appl. Environ. Microbiol.">
        <title>Aerobic and Anaerobic Thiosulfate Oxidation by a Cold-Adapted, Subglacial Chemoautotroph.</title>
        <authorList>
            <person name="Harrold Z.R."/>
            <person name="Skidmore M.L."/>
            <person name="Hamilton T.L."/>
            <person name="Desch L."/>
            <person name="Amada K."/>
            <person name="van Gelder W."/>
            <person name="Glover K."/>
            <person name="Roden E.E."/>
            <person name="Boyd E.S."/>
        </authorList>
    </citation>
    <scope>NUCLEOTIDE SEQUENCE [LARGE SCALE GENOMIC DNA]</scope>
    <source>
        <strain evidence="7 8">RG</strain>
    </source>
</reference>
<keyword evidence="8" id="KW-1185">Reference proteome</keyword>
<proteinExistence type="predicted"/>
<keyword evidence="3 5" id="KW-0238">DNA-binding</keyword>
<dbReference type="InterPro" id="IPR001647">
    <property type="entry name" value="HTH_TetR"/>
</dbReference>
<dbReference type="RefSeq" id="WP_157648508.1">
    <property type="nucleotide sequence ID" value="NZ_LDUG01000006.1"/>
</dbReference>
<protein>
    <recommendedName>
        <fullName evidence="6">HTH tetR-type domain-containing protein</fullName>
    </recommendedName>
</protein>
<dbReference type="EMBL" id="LDUG01000006">
    <property type="protein sequence ID" value="KVW99448.1"/>
    <property type="molecule type" value="Genomic_DNA"/>
</dbReference>
<dbReference type="AlphaFoldDB" id="A0A106BVZ5"/>